<dbReference type="RefSeq" id="WP_211741404.1">
    <property type="nucleotide sequence ID" value="NZ_JAGXBY010000002.1"/>
</dbReference>
<gene>
    <name evidence="2" type="ORF">KGF86_06445</name>
</gene>
<evidence type="ECO:0000313" key="2">
    <source>
        <dbReference type="EMBL" id="MBS3679847.1"/>
    </source>
</evidence>
<evidence type="ECO:0000259" key="1">
    <source>
        <dbReference type="PROSITE" id="PS50075"/>
    </source>
</evidence>
<proteinExistence type="predicted"/>
<comment type="caution">
    <text evidence="2">The sequence shown here is derived from an EMBL/GenBank/DDBJ whole genome shotgun (WGS) entry which is preliminary data.</text>
</comment>
<reference evidence="2 3" key="1">
    <citation type="submission" date="2021-05" db="EMBL/GenBank/DDBJ databases">
        <title>Ornithinibacillus massiliensis sp. nov.</title>
        <authorList>
            <person name="Iwaza R."/>
            <person name="Lagier J.-C."/>
            <person name="Raoult D."/>
        </authorList>
    </citation>
    <scope>NUCLEOTIDE SEQUENCE [LARGE SCALE GENOMIC DNA]</scope>
    <source>
        <strain evidence="2 3">Marseille-P3601</strain>
    </source>
</reference>
<dbReference type="SUPFAM" id="SSF47336">
    <property type="entry name" value="ACP-like"/>
    <property type="match status" value="1"/>
</dbReference>
<dbReference type="Proteomes" id="UP000681870">
    <property type="component" value="Unassembled WGS sequence"/>
</dbReference>
<sequence length="79" mass="9190">MVLTLKAIKNYLEDNGLKYKKLDLLTNIRTDLGLDSLEVIDLLIYLETELDIELEIEEMYSINTIGDLDRYINNHQSIS</sequence>
<dbReference type="InterPro" id="IPR036736">
    <property type="entry name" value="ACP-like_sf"/>
</dbReference>
<dbReference type="EMBL" id="JAGXBY010000002">
    <property type="protein sequence ID" value="MBS3679847.1"/>
    <property type="molecule type" value="Genomic_DNA"/>
</dbReference>
<evidence type="ECO:0000313" key="3">
    <source>
        <dbReference type="Proteomes" id="UP000681870"/>
    </source>
</evidence>
<dbReference type="Pfam" id="PF00550">
    <property type="entry name" value="PP-binding"/>
    <property type="match status" value="1"/>
</dbReference>
<dbReference type="Gene3D" id="1.10.1200.10">
    <property type="entry name" value="ACP-like"/>
    <property type="match status" value="1"/>
</dbReference>
<protein>
    <submittedName>
        <fullName evidence="2">Acyl carrier protein</fullName>
    </submittedName>
</protein>
<keyword evidence="3" id="KW-1185">Reference proteome</keyword>
<accession>A0ABS5MD60</accession>
<organism evidence="2 3">
    <name type="scientific">Ornithinibacillus massiliensis</name>
    <dbReference type="NCBI Taxonomy" id="1944633"/>
    <lineage>
        <taxon>Bacteria</taxon>
        <taxon>Bacillati</taxon>
        <taxon>Bacillota</taxon>
        <taxon>Bacilli</taxon>
        <taxon>Bacillales</taxon>
        <taxon>Bacillaceae</taxon>
        <taxon>Ornithinibacillus</taxon>
    </lineage>
</organism>
<feature type="domain" description="Carrier" evidence="1">
    <location>
        <begin position="1"/>
        <end position="76"/>
    </location>
</feature>
<dbReference type="PROSITE" id="PS50075">
    <property type="entry name" value="CARRIER"/>
    <property type="match status" value="1"/>
</dbReference>
<name>A0ABS5MD60_9BACI</name>
<dbReference type="InterPro" id="IPR009081">
    <property type="entry name" value="PP-bd_ACP"/>
</dbReference>